<comment type="caution">
    <text evidence="10">The sequence shown here is derived from an EMBL/GenBank/DDBJ whole genome shotgun (WGS) entry which is preliminary data.</text>
</comment>
<keyword evidence="4 8" id="KW-0812">Transmembrane</keyword>
<sequence>MNSPKHFAITDDVHQRTIILARLRLPWLIVGLTGGLAASFLVSKFEDVLAANLYLVFFIPVIVYLSDAVGTQTEVIYVRNLSTFKDNFAKYLAKEILVGGFLGAVLGVLLGLAAFAWLRSVETAITVGFAMFLNTTIAPVIAVVIPEILSKENIDPALGGGPFTTVIQDFVSLLIYFLVATAIIL</sequence>
<feature type="transmembrane region" description="Helical" evidence="8">
    <location>
        <begin position="166"/>
        <end position="184"/>
    </location>
</feature>
<evidence type="ECO:0000259" key="9">
    <source>
        <dbReference type="Pfam" id="PF01769"/>
    </source>
</evidence>
<dbReference type="InterPro" id="IPR036739">
    <property type="entry name" value="SLC41_membr_dom_sf"/>
</dbReference>
<keyword evidence="7 8" id="KW-0472">Membrane</keyword>
<evidence type="ECO:0000256" key="1">
    <source>
        <dbReference type="ARBA" id="ARBA00004141"/>
    </source>
</evidence>
<evidence type="ECO:0000256" key="7">
    <source>
        <dbReference type="ARBA" id="ARBA00023136"/>
    </source>
</evidence>
<feature type="domain" description="SLC41A/MgtE integral membrane" evidence="9">
    <location>
        <begin position="59"/>
        <end position="179"/>
    </location>
</feature>
<evidence type="ECO:0000256" key="3">
    <source>
        <dbReference type="ARBA" id="ARBA00022448"/>
    </source>
</evidence>
<comment type="similarity">
    <text evidence="2">Belongs to the SLC41A transporter family.</text>
</comment>
<dbReference type="PANTHER" id="PTHR41394:SF5">
    <property type="entry name" value="SLC41A_MGTE INTEGRAL MEMBRANE DOMAIN-CONTAINING PROTEIN"/>
    <property type="match status" value="1"/>
</dbReference>
<evidence type="ECO:0000256" key="5">
    <source>
        <dbReference type="ARBA" id="ARBA00022842"/>
    </source>
</evidence>
<dbReference type="InterPro" id="IPR006667">
    <property type="entry name" value="SLC41_membr_dom"/>
</dbReference>
<keyword evidence="5" id="KW-0460">Magnesium</keyword>
<evidence type="ECO:0000256" key="2">
    <source>
        <dbReference type="ARBA" id="ARBA00009749"/>
    </source>
</evidence>
<dbReference type="Gene3D" id="1.10.357.20">
    <property type="entry name" value="SLC41 divalent cation transporters, integral membrane domain"/>
    <property type="match status" value="1"/>
</dbReference>
<reference evidence="10 11" key="1">
    <citation type="journal article" date="2016" name="Nat. Commun.">
        <title>Thousands of microbial genomes shed light on interconnected biogeochemical processes in an aquifer system.</title>
        <authorList>
            <person name="Anantharaman K."/>
            <person name="Brown C.T."/>
            <person name="Hug L.A."/>
            <person name="Sharon I."/>
            <person name="Castelle C.J."/>
            <person name="Probst A.J."/>
            <person name="Thomas B.C."/>
            <person name="Singh A."/>
            <person name="Wilkins M.J."/>
            <person name="Karaoz U."/>
            <person name="Brodie E.L."/>
            <person name="Williams K.H."/>
            <person name="Hubbard S.S."/>
            <person name="Banfield J.F."/>
        </authorList>
    </citation>
    <scope>NUCLEOTIDE SEQUENCE [LARGE SCALE GENOMIC DNA]</scope>
</reference>
<dbReference type="Proteomes" id="UP000176751">
    <property type="component" value="Unassembled WGS sequence"/>
</dbReference>
<keyword evidence="3" id="KW-0813">Transport</keyword>
<keyword evidence="6 8" id="KW-1133">Transmembrane helix</keyword>
<dbReference type="STRING" id="1797737.A2196_04355"/>
<gene>
    <name evidence="10" type="ORF">A2196_04355</name>
</gene>
<evidence type="ECO:0000256" key="4">
    <source>
        <dbReference type="ARBA" id="ARBA00022692"/>
    </source>
</evidence>
<feature type="transmembrane region" description="Helical" evidence="8">
    <location>
        <begin position="49"/>
        <end position="70"/>
    </location>
</feature>
<dbReference type="EMBL" id="MFCA01000028">
    <property type="protein sequence ID" value="OGE01354.1"/>
    <property type="molecule type" value="Genomic_DNA"/>
</dbReference>
<dbReference type="AlphaFoldDB" id="A0A1F5HAZ9"/>
<organism evidence="10 11">
    <name type="scientific">Candidatus Curtissbacteria bacterium RIFOXYA1_FULL_41_14</name>
    <dbReference type="NCBI Taxonomy" id="1797737"/>
    <lineage>
        <taxon>Bacteria</taxon>
        <taxon>Candidatus Curtissiibacteriota</taxon>
    </lineage>
</organism>
<dbReference type="GO" id="GO:0008324">
    <property type="term" value="F:monoatomic cation transmembrane transporter activity"/>
    <property type="evidence" value="ECO:0007669"/>
    <property type="project" value="InterPro"/>
</dbReference>
<accession>A0A1F5HAZ9</accession>
<evidence type="ECO:0000256" key="8">
    <source>
        <dbReference type="SAM" id="Phobius"/>
    </source>
</evidence>
<feature type="transmembrane region" description="Helical" evidence="8">
    <location>
        <begin position="25"/>
        <end position="43"/>
    </location>
</feature>
<name>A0A1F5HAZ9_9BACT</name>
<evidence type="ECO:0000313" key="11">
    <source>
        <dbReference type="Proteomes" id="UP000176751"/>
    </source>
</evidence>
<comment type="subcellular location">
    <subcellularLocation>
        <location evidence="1">Membrane</location>
        <topology evidence="1">Multi-pass membrane protein</topology>
    </subcellularLocation>
</comment>
<dbReference type="PANTHER" id="PTHR41394">
    <property type="entry name" value="MAGNESIUM TRANSPORTER MGTE"/>
    <property type="match status" value="1"/>
</dbReference>
<proteinExistence type="inferred from homology"/>
<dbReference type="GO" id="GO:0016020">
    <property type="term" value="C:membrane"/>
    <property type="evidence" value="ECO:0007669"/>
    <property type="project" value="UniProtKB-SubCell"/>
</dbReference>
<evidence type="ECO:0000313" key="10">
    <source>
        <dbReference type="EMBL" id="OGE01354.1"/>
    </source>
</evidence>
<dbReference type="SUPFAM" id="SSF161093">
    <property type="entry name" value="MgtE membrane domain-like"/>
    <property type="match status" value="1"/>
</dbReference>
<feature type="transmembrane region" description="Helical" evidence="8">
    <location>
        <begin position="91"/>
        <end position="118"/>
    </location>
</feature>
<protein>
    <recommendedName>
        <fullName evidence="9">SLC41A/MgtE integral membrane domain-containing protein</fullName>
    </recommendedName>
</protein>
<dbReference type="Pfam" id="PF01769">
    <property type="entry name" value="MgtE"/>
    <property type="match status" value="1"/>
</dbReference>
<evidence type="ECO:0000256" key="6">
    <source>
        <dbReference type="ARBA" id="ARBA00022989"/>
    </source>
</evidence>
<feature type="transmembrane region" description="Helical" evidence="8">
    <location>
        <begin position="124"/>
        <end position="145"/>
    </location>
</feature>